<accession>A0A919HQP7</accession>
<protein>
    <submittedName>
        <fullName evidence="1">Uncharacterized protein</fullName>
    </submittedName>
</protein>
<name>A0A919HQP7_KLEPN</name>
<evidence type="ECO:0000313" key="1">
    <source>
        <dbReference type="EMBL" id="GHK52035.1"/>
    </source>
</evidence>
<comment type="caution">
    <text evidence="1">The sequence shown here is derived from an EMBL/GenBank/DDBJ whole genome shotgun (WGS) entry which is preliminary data.</text>
</comment>
<reference evidence="1" key="1">
    <citation type="submission" date="2020-10" db="EMBL/GenBank/DDBJ databases">
        <title>Genome Sequence of ESBL Producing Zambian Clinical Strains.</title>
        <authorList>
            <person name="Shawa M."/>
            <person name="Furuta Y."/>
            <person name="Simbotwe M."/>
            <person name="Mulenga E."/>
            <person name="Mubanga M."/>
            <person name="Mulenga G."/>
            <person name="Kaile C."/>
            <person name="Zorigt T."/>
            <person name="Hang'ombe B."/>
            <person name="Higashi H."/>
        </authorList>
    </citation>
    <scope>NUCLEOTIDE SEQUENCE</scope>
    <source>
        <strain evidence="1">Zam_UTH_09</strain>
    </source>
</reference>
<evidence type="ECO:0000313" key="2">
    <source>
        <dbReference type="Proteomes" id="UP000655094"/>
    </source>
</evidence>
<proteinExistence type="predicted"/>
<dbReference type="AlphaFoldDB" id="A0A919HQP7"/>
<organism evidence="1 2">
    <name type="scientific">Klebsiella pneumoniae</name>
    <dbReference type="NCBI Taxonomy" id="573"/>
    <lineage>
        <taxon>Bacteria</taxon>
        <taxon>Pseudomonadati</taxon>
        <taxon>Pseudomonadota</taxon>
        <taxon>Gammaproteobacteria</taxon>
        <taxon>Enterobacterales</taxon>
        <taxon>Enterobacteriaceae</taxon>
        <taxon>Klebsiella/Raoultella group</taxon>
        <taxon>Klebsiella</taxon>
        <taxon>Klebsiella pneumoniae complex</taxon>
    </lineage>
</organism>
<dbReference type="Proteomes" id="UP000655094">
    <property type="component" value="Unassembled WGS sequence"/>
</dbReference>
<dbReference type="EMBL" id="BNFF01000001">
    <property type="protein sequence ID" value="GHK52035.1"/>
    <property type="molecule type" value="Genomic_DNA"/>
</dbReference>
<sequence>MVPLPITATVAKDVVIIYFAELWWPFGQKRADPFAVIITLPGQTLIIALQVQLRVETVGFRGQQRLFNQPKTKRRLRRQMARQLQTGIRQF</sequence>
<gene>
    <name evidence="1" type="ORF">KPZU09_17710</name>
</gene>